<reference evidence="1 2" key="1">
    <citation type="journal article" date="2022" name="Allergy">
        <title>Genome assembly and annotation of Periplaneta americana reveal a comprehensive cockroach allergen profile.</title>
        <authorList>
            <person name="Wang L."/>
            <person name="Xiong Q."/>
            <person name="Saelim N."/>
            <person name="Wang L."/>
            <person name="Nong W."/>
            <person name="Wan A.T."/>
            <person name="Shi M."/>
            <person name="Liu X."/>
            <person name="Cao Q."/>
            <person name="Hui J.H.L."/>
            <person name="Sookrung N."/>
            <person name="Leung T.F."/>
            <person name="Tungtrongchitr A."/>
            <person name="Tsui S.K.W."/>
        </authorList>
    </citation>
    <scope>NUCLEOTIDE SEQUENCE [LARGE SCALE GENOMIC DNA]</scope>
    <source>
        <strain evidence="1">PWHHKU_190912</strain>
    </source>
</reference>
<organism evidence="1 2">
    <name type="scientific">Periplaneta americana</name>
    <name type="common">American cockroach</name>
    <name type="synonym">Blatta americana</name>
    <dbReference type="NCBI Taxonomy" id="6978"/>
    <lineage>
        <taxon>Eukaryota</taxon>
        <taxon>Metazoa</taxon>
        <taxon>Ecdysozoa</taxon>
        <taxon>Arthropoda</taxon>
        <taxon>Hexapoda</taxon>
        <taxon>Insecta</taxon>
        <taxon>Pterygota</taxon>
        <taxon>Neoptera</taxon>
        <taxon>Polyneoptera</taxon>
        <taxon>Dictyoptera</taxon>
        <taxon>Blattodea</taxon>
        <taxon>Blattoidea</taxon>
        <taxon>Blattidae</taxon>
        <taxon>Blattinae</taxon>
        <taxon>Periplaneta</taxon>
    </lineage>
</organism>
<evidence type="ECO:0000313" key="1">
    <source>
        <dbReference type="EMBL" id="KAJ4438218.1"/>
    </source>
</evidence>
<dbReference type="EMBL" id="JAJSOF020000019">
    <property type="protein sequence ID" value="KAJ4438218.1"/>
    <property type="molecule type" value="Genomic_DNA"/>
</dbReference>
<proteinExistence type="predicted"/>
<gene>
    <name evidence="1" type="ORF">ANN_14157</name>
</gene>
<protein>
    <submittedName>
        <fullName evidence="1">Uncharacterized protein</fullName>
    </submittedName>
</protein>
<evidence type="ECO:0000313" key="2">
    <source>
        <dbReference type="Proteomes" id="UP001148838"/>
    </source>
</evidence>
<accession>A0ABQ8SW46</accession>
<sequence>MKPFSGVQDKGSKNRIFNYRLSIGRRVSENAFELISSVFRVLRKPMLLEQDTATKVTLTIHNFLRKSTPKAIYNPTGTFDTECATTGETLPGVWRQENSSSQGFINIPRMPRRSTVDAQTVRNEFKEYFISREGKLDFK</sequence>
<dbReference type="Proteomes" id="UP001148838">
    <property type="component" value="Unassembled WGS sequence"/>
</dbReference>
<keyword evidence="2" id="KW-1185">Reference proteome</keyword>
<comment type="caution">
    <text evidence="1">The sequence shown here is derived from an EMBL/GenBank/DDBJ whole genome shotgun (WGS) entry which is preliminary data.</text>
</comment>
<name>A0ABQ8SW46_PERAM</name>